<evidence type="ECO:0000313" key="10">
    <source>
        <dbReference type="EMBL" id="ONH71504.1"/>
    </source>
</evidence>
<dbReference type="GO" id="GO:0042176">
    <property type="term" value="P:regulation of protein catabolic process"/>
    <property type="evidence" value="ECO:0007669"/>
    <property type="project" value="UniProtKB-UniRule"/>
</dbReference>
<comment type="similarity">
    <text evidence="2 6">Belongs to the proteasome subunit S1 family.</text>
</comment>
<reference evidence="11" key="1">
    <citation type="journal article" date="2017" name="Genome Announc.">
        <title>Genome sequences of Cyberlindnera fabianii 65, Pichia kudriavzevii 129, and Saccharomyces cerevisiae 131 isolated from fermented masau fruits in Zimbabwe.</title>
        <authorList>
            <person name="van Rijswijck I.M.H."/>
            <person name="Derks M.F.L."/>
            <person name="Abee T."/>
            <person name="de Ridder D."/>
            <person name="Smid E.J."/>
        </authorList>
    </citation>
    <scope>NUCLEOTIDE SEQUENCE [LARGE SCALE GENOMIC DNA]</scope>
    <source>
        <strain evidence="11">129</strain>
    </source>
</reference>
<protein>
    <recommendedName>
        <fullName evidence="3 6">26S proteasome regulatory subunit RPN2</fullName>
    </recommendedName>
</protein>
<dbReference type="EMBL" id="MQVM01000033">
    <property type="protein sequence ID" value="ONH71504.1"/>
    <property type="molecule type" value="Genomic_DNA"/>
</dbReference>
<dbReference type="InterPro" id="IPR048570">
    <property type="entry name" value="PSMD1_RPN2_N"/>
</dbReference>
<dbReference type="Gene3D" id="1.25.10.10">
    <property type="entry name" value="Leucine-rich Repeat Variant"/>
    <property type="match status" value="1"/>
</dbReference>
<dbReference type="GO" id="GO:0030234">
    <property type="term" value="F:enzyme regulator activity"/>
    <property type="evidence" value="ECO:0007669"/>
    <property type="project" value="UniProtKB-UniRule"/>
</dbReference>
<comment type="caution">
    <text evidence="10">The sequence shown here is derived from an EMBL/GenBank/DDBJ whole genome shotgun (WGS) entry which is preliminary data.</text>
</comment>
<dbReference type="FunFam" id="1.25.10.10:FF:000017">
    <property type="entry name" value="26S proteasome non-ATPase regulatory subunit 1"/>
    <property type="match status" value="1"/>
</dbReference>
<evidence type="ECO:0000256" key="6">
    <source>
        <dbReference type="PIRNR" id="PIRNR015947"/>
    </source>
</evidence>
<dbReference type="PANTHER" id="PTHR10943">
    <property type="entry name" value="26S PROTEASOME NON-ATPASE REGULATORY SUBUNIT"/>
    <property type="match status" value="1"/>
</dbReference>
<keyword evidence="4" id="KW-0677">Repeat</keyword>
<accession>A0A1V2LGZ4</accession>
<feature type="region of interest" description="Disordered" evidence="7">
    <location>
        <begin position="806"/>
        <end position="853"/>
    </location>
</feature>
<evidence type="ECO:0000256" key="7">
    <source>
        <dbReference type="SAM" id="MobiDB-lite"/>
    </source>
</evidence>
<dbReference type="GO" id="GO:0043161">
    <property type="term" value="P:proteasome-mediated ubiquitin-dependent protein catabolic process"/>
    <property type="evidence" value="ECO:0007669"/>
    <property type="project" value="TreeGrafter"/>
</dbReference>
<name>A0A1V2LGZ4_PICKU</name>
<sequence length="956" mass="106167">MSVITSAAPYLSLLDEQDPSLKVYALQSLNTQVDQLWSEIANRITDIEQLFEDVQFTHRELAALVASKVYYNLGDYDSAVKYSLLAGDSFNTQEDSEFVETIVSKCLESYIKLSQMKYSDETISIDPQLTSIFEQMLNKCVDENEIKLALGISLESYRLDIVKKIIQSQIDQQASSDVIMSLIGYVLTCSTTVINDVNFKTDSLDALISILLNYESPDYFLVTKIIVQLNNASHAHEVFRNLLKNSEDVPMAYQIAFDLVGIASQELITSTLKLIESDEKIDKNSVAVLRLQKILSGIPTCDLDLTFLYENRNVDVAILNNTKKALDGRNSLYHSAVTFANAFMHAGTTDDSFFRSNLDWLGKANHWSKFSATAAFGVIHKGNLLQGRKVLEPYLPGSTSNAHTNGGSLYGLGFVYAGQHSQILEYLRNIIETNSGNVENKDSDIILHGACLGVGVSAMGLANMDLYNELNVILYADSAVSGQAAALAMGLVMLGTGNEMALSDMFTYAQETQHETIIRSLAVGIALICFGRENKADAYIKKMLDHKDSILRYGACYTIGLAYCGTSNKNAIKQLLHVAVSDSSDNVRRVAVMCLGFVLLREYAKVPTMVELLSQSHNPYVRYGAAMALGISCAGRGLKSALDVLEPLSTDAVDFVRQGATLAKSMILIQQNEKTYPKVKEFREKLGSTVSNKHEESLARFGATLAQGILDAGGRNTTIQLENLQTSTLNLKAIVGLTVFTQYWYWHPLSHFLCLSFTPTSIIGVTENIKIPKMKINCHTKEDVFGYPPKLEVQVEKHTEKVTTAVLSTTHRARTRAAKKEKVSKDNVMDVDNSSKEEEEEEAKDKRLEESPTVINEELQDSQFRSLYVKEPYEIGNMSRVLPAQLKYVTFSKNARFVPLKKFRSICGIVILKDNEAGTPFDRIKTLKEKNNKDAPVPHPFTINPEIDDLSVLEDA</sequence>
<feature type="compositionally biased region" description="Basic and acidic residues" evidence="7">
    <location>
        <begin position="818"/>
        <end position="836"/>
    </location>
</feature>
<evidence type="ECO:0000259" key="8">
    <source>
        <dbReference type="Pfam" id="PF18004"/>
    </source>
</evidence>
<proteinExistence type="inferred from homology"/>
<dbReference type="VEuPathDB" id="FungiDB:C5L36_0A09410"/>
<dbReference type="InterPro" id="IPR002015">
    <property type="entry name" value="Proteasome/cyclosome_rpt"/>
</dbReference>
<dbReference type="InterPro" id="IPR040623">
    <property type="entry name" value="RPN2_C"/>
</dbReference>
<dbReference type="PANTHER" id="PTHR10943:SF2">
    <property type="entry name" value="26S PROTEASOME NON-ATPASE REGULATORY SUBUNIT 1"/>
    <property type="match status" value="1"/>
</dbReference>
<evidence type="ECO:0000256" key="1">
    <source>
        <dbReference type="ARBA" id="ARBA00002187"/>
    </source>
</evidence>
<dbReference type="SUPFAM" id="SSF48371">
    <property type="entry name" value="ARM repeat"/>
    <property type="match status" value="1"/>
</dbReference>
<dbReference type="Pfam" id="PF21505">
    <property type="entry name" value="RPN2_N"/>
    <property type="match status" value="1"/>
</dbReference>
<dbReference type="Pfam" id="PF18004">
    <property type="entry name" value="RPN2_C"/>
    <property type="match status" value="1"/>
</dbReference>
<dbReference type="PIRSF" id="PIRSF015947">
    <property type="entry name" value="26S_Psome_Rpn2"/>
    <property type="match status" value="1"/>
</dbReference>
<evidence type="ECO:0000256" key="5">
    <source>
        <dbReference type="ARBA" id="ARBA00022942"/>
    </source>
</evidence>
<evidence type="ECO:0000256" key="3">
    <source>
        <dbReference type="ARBA" id="ARBA00015684"/>
    </source>
</evidence>
<dbReference type="InterPro" id="IPR016642">
    <property type="entry name" value="26S_Psome_Rpn2"/>
</dbReference>
<comment type="function">
    <text evidence="1 6">Acts as a regulatory subunit of the 26S proteasome which is involved in the ATP-dependent degradation of ubiquitinated proteins.</text>
</comment>
<feature type="domain" description="26S proteasome non-ATPase regulatory subunit 1/RPN2 N-terminal" evidence="9">
    <location>
        <begin position="5"/>
        <end position="311"/>
    </location>
</feature>
<dbReference type="GO" id="GO:0005634">
    <property type="term" value="C:nucleus"/>
    <property type="evidence" value="ECO:0007669"/>
    <property type="project" value="TreeGrafter"/>
</dbReference>
<dbReference type="AlphaFoldDB" id="A0A1V2LGZ4"/>
<evidence type="ECO:0000259" key="9">
    <source>
        <dbReference type="Pfam" id="PF21505"/>
    </source>
</evidence>
<dbReference type="Pfam" id="PF01851">
    <property type="entry name" value="PC_rep"/>
    <property type="match status" value="1"/>
</dbReference>
<dbReference type="InterPro" id="IPR011989">
    <property type="entry name" value="ARM-like"/>
</dbReference>
<feature type="domain" description="26S proteasome regulatory subunit RPN2 C-terminal" evidence="8">
    <location>
        <begin position="760"/>
        <end position="920"/>
    </location>
</feature>
<evidence type="ECO:0000313" key="11">
    <source>
        <dbReference type="Proteomes" id="UP000189274"/>
    </source>
</evidence>
<dbReference type="Proteomes" id="UP000189274">
    <property type="component" value="Unassembled WGS sequence"/>
</dbReference>
<dbReference type="InterPro" id="IPR016024">
    <property type="entry name" value="ARM-type_fold"/>
</dbReference>
<dbReference type="GO" id="GO:0034515">
    <property type="term" value="C:proteasome storage granule"/>
    <property type="evidence" value="ECO:0007669"/>
    <property type="project" value="TreeGrafter"/>
</dbReference>
<organism evidence="10 11">
    <name type="scientific">Pichia kudriavzevii</name>
    <name type="common">Yeast</name>
    <name type="synonym">Issatchenkia orientalis</name>
    <dbReference type="NCBI Taxonomy" id="4909"/>
    <lineage>
        <taxon>Eukaryota</taxon>
        <taxon>Fungi</taxon>
        <taxon>Dikarya</taxon>
        <taxon>Ascomycota</taxon>
        <taxon>Saccharomycotina</taxon>
        <taxon>Pichiomycetes</taxon>
        <taxon>Pichiales</taxon>
        <taxon>Pichiaceae</taxon>
        <taxon>Pichia</taxon>
    </lineage>
</organism>
<evidence type="ECO:0000256" key="2">
    <source>
        <dbReference type="ARBA" id="ARBA00006308"/>
    </source>
</evidence>
<dbReference type="Pfam" id="PF13646">
    <property type="entry name" value="HEAT_2"/>
    <property type="match status" value="1"/>
</dbReference>
<gene>
    <name evidence="10" type="ORF">BOH78_4468</name>
</gene>
<evidence type="ECO:0000256" key="4">
    <source>
        <dbReference type="ARBA" id="ARBA00022737"/>
    </source>
</evidence>
<keyword evidence="5 6" id="KW-0647">Proteasome</keyword>
<dbReference type="GO" id="GO:0008540">
    <property type="term" value="C:proteasome regulatory particle, base subcomplex"/>
    <property type="evidence" value="ECO:0007669"/>
    <property type="project" value="UniProtKB-UniRule"/>
</dbReference>